<dbReference type="RefSeq" id="XP_009054973.1">
    <property type="nucleotide sequence ID" value="XM_009056725.1"/>
</dbReference>
<gene>
    <name evidence="2" type="ORF">LOTGIDRAFT_161317</name>
</gene>
<name>V4ABD5_LOTGI</name>
<accession>V4ABD5</accession>
<dbReference type="HOGENOM" id="CLU_1327708_0_0_1"/>
<dbReference type="AlphaFoldDB" id="V4ABD5"/>
<protein>
    <submittedName>
        <fullName evidence="2">Uncharacterized protein</fullName>
    </submittedName>
</protein>
<organism evidence="2 3">
    <name type="scientific">Lottia gigantea</name>
    <name type="common">Giant owl limpet</name>
    <dbReference type="NCBI Taxonomy" id="225164"/>
    <lineage>
        <taxon>Eukaryota</taxon>
        <taxon>Metazoa</taxon>
        <taxon>Spiralia</taxon>
        <taxon>Lophotrochozoa</taxon>
        <taxon>Mollusca</taxon>
        <taxon>Gastropoda</taxon>
        <taxon>Patellogastropoda</taxon>
        <taxon>Lottioidea</taxon>
        <taxon>Lottiidae</taxon>
        <taxon>Lottia</taxon>
    </lineage>
</organism>
<dbReference type="EMBL" id="KB201847">
    <property type="protein sequence ID" value="ESO94122.1"/>
    <property type="molecule type" value="Genomic_DNA"/>
</dbReference>
<dbReference type="Proteomes" id="UP000030746">
    <property type="component" value="Unassembled WGS sequence"/>
</dbReference>
<feature type="transmembrane region" description="Helical" evidence="1">
    <location>
        <begin position="82"/>
        <end position="103"/>
    </location>
</feature>
<dbReference type="OrthoDB" id="6157338at2759"/>
<keyword evidence="1" id="KW-0812">Transmembrane</keyword>
<evidence type="ECO:0000256" key="1">
    <source>
        <dbReference type="SAM" id="Phobius"/>
    </source>
</evidence>
<dbReference type="KEGG" id="lgi:LOTGIDRAFT_161317"/>
<proteinExistence type="predicted"/>
<dbReference type="GeneID" id="20238667"/>
<evidence type="ECO:0000313" key="3">
    <source>
        <dbReference type="Proteomes" id="UP000030746"/>
    </source>
</evidence>
<keyword evidence="1" id="KW-1133">Transmembrane helix</keyword>
<reference evidence="2 3" key="1">
    <citation type="journal article" date="2013" name="Nature">
        <title>Insights into bilaterian evolution from three spiralian genomes.</title>
        <authorList>
            <person name="Simakov O."/>
            <person name="Marletaz F."/>
            <person name="Cho S.J."/>
            <person name="Edsinger-Gonzales E."/>
            <person name="Havlak P."/>
            <person name="Hellsten U."/>
            <person name="Kuo D.H."/>
            <person name="Larsson T."/>
            <person name="Lv J."/>
            <person name="Arendt D."/>
            <person name="Savage R."/>
            <person name="Osoegawa K."/>
            <person name="de Jong P."/>
            <person name="Grimwood J."/>
            <person name="Chapman J.A."/>
            <person name="Shapiro H."/>
            <person name="Aerts A."/>
            <person name="Otillar R.P."/>
            <person name="Terry A.Y."/>
            <person name="Boore J.L."/>
            <person name="Grigoriev I.V."/>
            <person name="Lindberg D.R."/>
            <person name="Seaver E.C."/>
            <person name="Weisblat D.A."/>
            <person name="Putnam N.H."/>
            <person name="Rokhsar D.S."/>
        </authorList>
    </citation>
    <scope>NUCLEOTIDE SEQUENCE [LARGE SCALE GENOMIC DNA]</scope>
</reference>
<keyword evidence="1" id="KW-0472">Membrane</keyword>
<dbReference type="CTD" id="20238667"/>
<evidence type="ECO:0000313" key="2">
    <source>
        <dbReference type="EMBL" id="ESO94122.1"/>
    </source>
</evidence>
<sequence>MSLHRLRFDTDLNCQRREFRNKKKTFRRELWRTDSKIGKLTGRRSWLSIETKKDVGFNTPIPMTTLNSTSTEVISQGQSLLWIPYVVIATVFLGFLGVHFWCYHRKNQEKLSRKLDEKRVKAEIFGEVRNSDLRQKRCVCAEIIKVESKDINKYNGQHSRNSNAISVINCDVIHSPSCEVFYLLYMADPDCQHVHNRFLSSALQRLR</sequence>
<keyword evidence="3" id="KW-1185">Reference proteome</keyword>